<evidence type="ECO:0000313" key="1">
    <source>
        <dbReference type="EMBL" id="CAI9595254.1"/>
    </source>
</evidence>
<accession>A0ABN9FE08</accession>
<evidence type="ECO:0000313" key="2">
    <source>
        <dbReference type="Proteomes" id="UP001162483"/>
    </source>
</evidence>
<sequence>MPKHNLETLTCVSKAVHIITTTLYIQVDYAAFFQDKLGFHLVVNRFSVTPQSLCWERAQRQKKAQFCEAPYLCYVGMKGL</sequence>
<protein>
    <submittedName>
        <fullName evidence="1">Uncharacterized protein</fullName>
    </submittedName>
</protein>
<gene>
    <name evidence="1" type="ORF">SPARVUS_LOCUS11863634</name>
</gene>
<comment type="caution">
    <text evidence="1">The sequence shown here is derived from an EMBL/GenBank/DDBJ whole genome shotgun (WGS) entry which is preliminary data.</text>
</comment>
<proteinExistence type="predicted"/>
<reference evidence="1" key="1">
    <citation type="submission" date="2023-05" db="EMBL/GenBank/DDBJ databases">
        <authorList>
            <person name="Stuckert A."/>
        </authorList>
    </citation>
    <scope>NUCLEOTIDE SEQUENCE</scope>
</reference>
<dbReference type="Proteomes" id="UP001162483">
    <property type="component" value="Unassembled WGS sequence"/>
</dbReference>
<organism evidence="1 2">
    <name type="scientific">Staurois parvus</name>
    <dbReference type="NCBI Taxonomy" id="386267"/>
    <lineage>
        <taxon>Eukaryota</taxon>
        <taxon>Metazoa</taxon>
        <taxon>Chordata</taxon>
        <taxon>Craniata</taxon>
        <taxon>Vertebrata</taxon>
        <taxon>Euteleostomi</taxon>
        <taxon>Amphibia</taxon>
        <taxon>Batrachia</taxon>
        <taxon>Anura</taxon>
        <taxon>Neobatrachia</taxon>
        <taxon>Ranoidea</taxon>
        <taxon>Ranidae</taxon>
        <taxon>Staurois</taxon>
    </lineage>
</organism>
<name>A0ABN9FE08_9NEOB</name>
<feature type="non-terminal residue" evidence="1">
    <location>
        <position position="80"/>
    </location>
</feature>
<dbReference type="EMBL" id="CATNWA010016768">
    <property type="protein sequence ID" value="CAI9595254.1"/>
    <property type="molecule type" value="Genomic_DNA"/>
</dbReference>
<keyword evidence="2" id="KW-1185">Reference proteome</keyword>